<evidence type="ECO:0000313" key="7">
    <source>
        <dbReference type="Proteomes" id="UP000315648"/>
    </source>
</evidence>
<reference evidence="6 7" key="1">
    <citation type="submission" date="2019-07" db="EMBL/GenBank/DDBJ databases">
        <title>Description of 53C-WASEF.</title>
        <authorList>
            <person name="Pitt A."/>
            <person name="Hahn M.W."/>
        </authorList>
    </citation>
    <scope>NUCLEOTIDE SEQUENCE [LARGE SCALE GENOMIC DNA]</scope>
    <source>
        <strain evidence="6 7">53C-WASEF</strain>
    </source>
</reference>
<keyword evidence="3 6" id="KW-0378">Hydrolase</keyword>
<dbReference type="AlphaFoldDB" id="A0A556QNZ0"/>
<evidence type="ECO:0000256" key="1">
    <source>
        <dbReference type="ARBA" id="ARBA00001947"/>
    </source>
</evidence>
<dbReference type="Pfam" id="PF00753">
    <property type="entry name" value="Lactamase_B"/>
    <property type="match status" value="1"/>
</dbReference>
<dbReference type="GO" id="GO:0046872">
    <property type="term" value="F:metal ion binding"/>
    <property type="evidence" value="ECO:0007669"/>
    <property type="project" value="UniProtKB-KW"/>
</dbReference>
<accession>A0A556QNZ0</accession>
<keyword evidence="7" id="KW-1185">Reference proteome</keyword>
<keyword evidence="2" id="KW-0479">Metal-binding</keyword>
<dbReference type="EMBL" id="VMBG01000001">
    <property type="protein sequence ID" value="TSJ78351.1"/>
    <property type="molecule type" value="Genomic_DNA"/>
</dbReference>
<evidence type="ECO:0000259" key="5">
    <source>
        <dbReference type="SMART" id="SM00849"/>
    </source>
</evidence>
<sequence>MVIEHAPLEDELGDVLEKAMRCAELDETELGSRAGVPAEKIRDAWDYRYDFTADETLRLARELGLNEIGVVALASGRYPLPAIGGLPFCLYPLRTPHGIGVANAYIVADCGSQRGILFDTGADPEALRRVWPANIRHLDAIFITHPETEHLAGLADVQRRFGPVPVFGPVDSAISGAVALQEGSRMKLGIFDVETLATPGHAEAHNCYVVRAAGMPGGRSLLVSGDILFAGSIGGAYFCSERLKKHVKRLLELPADTAVAPGHGPLTTIQNECTYNPFVF</sequence>
<feature type="domain" description="Metallo-beta-lactamase" evidence="5">
    <location>
        <begin position="101"/>
        <end position="263"/>
    </location>
</feature>
<dbReference type="PANTHER" id="PTHR46233:SF3">
    <property type="entry name" value="HYDROXYACYLGLUTATHIONE HYDROLASE GLOC"/>
    <property type="match status" value="1"/>
</dbReference>
<comment type="caution">
    <text evidence="6">The sequence shown here is derived from an EMBL/GenBank/DDBJ whole genome shotgun (WGS) entry which is preliminary data.</text>
</comment>
<comment type="cofactor">
    <cofactor evidence="1">
        <name>Zn(2+)</name>
        <dbReference type="ChEBI" id="CHEBI:29105"/>
    </cofactor>
</comment>
<dbReference type="Gene3D" id="3.60.15.10">
    <property type="entry name" value="Ribonuclease Z/Hydroxyacylglutathione hydrolase-like"/>
    <property type="match status" value="1"/>
</dbReference>
<dbReference type="Proteomes" id="UP000315648">
    <property type="component" value="Unassembled WGS sequence"/>
</dbReference>
<dbReference type="PANTHER" id="PTHR46233">
    <property type="entry name" value="HYDROXYACYLGLUTATHIONE HYDROLASE GLOC"/>
    <property type="match status" value="1"/>
</dbReference>
<dbReference type="RefSeq" id="WP_144228692.1">
    <property type="nucleotide sequence ID" value="NZ_CBCRVV010000003.1"/>
</dbReference>
<dbReference type="GO" id="GO:0016787">
    <property type="term" value="F:hydrolase activity"/>
    <property type="evidence" value="ECO:0007669"/>
    <property type="project" value="UniProtKB-KW"/>
</dbReference>
<evidence type="ECO:0000256" key="2">
    <source>
        <dbReference type="ARBA" id="ARBA00022723"/>
    </source>
</evidence>
<evidence type="ECO:0000256" key="4">
    <source>
        <dbReference type="ARBA" id="ARBA00022833"/>
    </source>
</evidence>
<evidence type="ECO:0000256" key="3">
    <source>
        <dbReference type="ARBA" id="ARBA00022801"/>
    </source>
</evidence>
<gene>
    <name evidence="6" type="ORF">FPL22_03335</name>
</gene>
<keyword evidence="4" id="KW-0862">Zinc</keyword>
<dbReference type="SUPFAM" id="SSF56281">
    <property type="entry name" value="Metallo-hydrolase/oxidoreductase"/>
    <property type="match status" value="1"/>
</dbReference>
<proteinExistence type="predicted"/>
<dbReference type="InterPro" id="IPR001279">
    <property type="entry name" value="Metallo-B-lactamas"/>
</dbReference>
<dbReference type="OrthoDB" id="9802248at2"/>
<protein>
    <submittedName>
        <fullName evidence="6">MBL fold metallo-hydrolase</fullName>
    </submittedName>
</protein>
<dbReference type="SMART" id="SM00849">
    <property type="entry name" value="Lactamase_B"/>
    <property type="match status" value="1"/>
</dbReference>
<dbReference type="InterPro" id="IPR036866">
    <property type="entry name" value="RibonucZ/Hydroxyglut_hydro"/>
</dbReference>
<evidence type="ECO:0000313" key="6">
    <source>
        <dbReference type="EMBL" id="TSJ78351.1"/>
    </source>
</evidence>
<name>A0A556QNZ0_9BACT</name>
<dbReference type="InterPro" id="IPR051453">
    <property type="entry name" value="MBL_Glyoxalase_II"/>
</dbReference>
<organism evidence="6 7">
    <name type="scientific">Rariglobus hedericola</name>
    <dbReference type="NCBI Taxonomy" id="2597822"/>
    <lineage>
        <taxon>Bacteria</taxon>
        <taxon>Pseudomonadati</taxon>
        <taxon>Verrucomicrobiota</taxon>
        <taxon>Opitutia</taxon>
        <taxon>Opitutales</taxon>
        <taxon>Opitutaceae</taxon>
        <taxon>Rariglobus</taxon>
    </lineage>
</organism>